<dbReference type="EMBL" id="DYZA01000055">
    <property type="protein sequence ID" value="HJD96582.1"/>
    <property type="molecule type" value="Genomic_DNA"/>
</dbReference>
<dbReference type="InterPro" id="IPR002104">
    <property type="entry name" value="Integrase_catalytic"/>
</dbReference>
<dbReference type="GO" id="GO:0015074">
    <property type="term" value="P:DNA integration"/>
    <property type="evidence" value="ECO:0007669"/>
    <property type="project" value="InterPro"/>
</dbReference>
<dbReference type="PROSITE" id="PS51898">
    <property type="entry name" value="TYR_RECOMBINASE"/>
    <property type="match status" value="1"/>
</dbReference>
<dbReference type="GO" id="GO:0043190">
    <property type="term" value="C:ATP-binding cassette (ABC) transporter complex"/>
    <property type="evidence" value="ECO:0007669"/>
    <property type="project" value="InterPro"/>
</dbReference>
<dbReference type="Proteomes" id="UP000698963">
    <property type="component" value="Unassembled WGS sequence"/>
</dbReference>
<evidence type="ECO:0000313" key="3">
    <source>
        <dbReference type="EMBL" id="HJD96582.1"/>
    </source>
</evidence>
<evidence type="ECO:0000259" key="2">
    <source>
        <dbReference type="PROSITE" id="PS51898"/>
    </source>
</evidence>
<dbReference type="Gene3D" id="1.10.443.10">
    <property type="entry name" value="Intergrase catalytic core"/>
    <property type="match status" value="1"/>
</dbReference>
<dbReference type="SUPFAM" id="SSF56349">
    <property type="entry name" value="DNA breaking-rejoining enzymes"/>
    <property type="match status" value="1"/>
</dbReference>
<reference evidence="3" key="1">
    <citation type="journal article" date="2021" name="PeerJ">
        <title>Extensive microbial diversity within the chicken gut microbiome revealed by metagenomics and culture.</title>
        <authorList>
            <person name="Gilroy R."/>
            <person name="Ravi A."/>
            <person name="Getino M."/>
            <person name="Pursley I."/>
            <person name="Horton D.L."/>
            <person name="Alikhan N.F."/>
            <person name="Baker D."/>
            <person name="Gharbi K."/>
            <person name="Hall N."/>
            <person name="Watson M."/>
            <person name="Adriaenssens E.M."/>
            <person name="Foster-Nyarko E."/>
            <person name="Jarju S."/>
            <person name="Secka A."/>
            <person name="Antonio M."/>
            <person name="Oren A."/>
            <person name="Chaudhuri R.R."/>
            <person name="La Ragione R."/>
            <person name="Hildebrand F."/>
            <person name="Pallen M.J."/>
        </authorList>
    </citation>
    <scope>NUCLEOTIDE SEQUENCE</scope>
    <source>
        <strain evidence="3">ChiGjej2B2-19336</strain>
    </source>
</reference>
<dbReference type="InterPro" id="IPR013762">
    <property type="entry name" value="Integrase-like_cat_sf"/>
</dbReference>
<evidence type="ECO:0000313" key="4">
    <source>
        <dbReference type="Proteomes" id="UP000698963"/>
    </source>
</evidence>
<proteinExistence type="predicted"/>
<name>A0A921AUF7_9BACT</name>
<dbReference type="InterPro" id="IPR011010">
    <property type="entry name" value="DNA_brk_join_enz"/>
</dbReference>
<dbReference type="RefSeq" id="WP_304120996.1">
    <property type="nucleotide sequence ID" value="NZ_DYZA01000055.1"/>
</dbReference>
<dbReference type="Gene3D" id="2.40.50.100">
    <property type="match status" value="1"/>
</dbReference>
<dbReference type="GO" id="GO:0005524">
    <property type="term" value="F:ATP binding"/>
    <property type="evidence" value="ECO:0007669"/>
    <property type="project" value="InterPro"/>
</dbReference>
<protein>
    <submittedName>
        <fullName evidence="3">Transporter</fullName>
    </submittedName>
</protein>
<dbReference type="GO" id="GO:0006310">
    <property type="term" value="P:DNA recombination"/>
    <property type="evidence" value="ECO:0007669"/>
    <property type="project" value="UniProtKB-KW"/>
</dbReference>
<dbReference type="AlphaFoldDB" id="A0A921AUF7"/>
<reference evidence="3" key="2">
    <citation type="submission" date="2021-09" db="EMBL/GenBank/DDBJ databases">
        <authorList>
            <person name="Gilroy R."/>
        </authorList>
    </citation>
    <scope>NUCLEOTIDE SEQUENCE</scope>
    <source>
        <strain evidence="3">ChiGjej2B2-19336</strain>
    </source>
</reference>
<dbReference type="GO" id="GO:0003677">
    <property type="term" value="F:DNA binding"/>
    <property type="evidence" value="ECO:0007669"/>
    <property type="project" value="InterPro"/>
</dbReference>
<dbReference type="GO" id="GO:0022857">
    <property type="term" value="F:transmembrane transporter activity"/>
    <property type="evidence" value="ECO:0007669"/>
    <property type="project" value="InterPro"/>
</dbReference>
<comment type="caution">
    <text evidence="3">The sequence shown here is derived from an EMBL/GenBank/DDBJ whole genome shotgun (WGS) entry which is preliminary data.</text>
</comment>
<dbReference type="InterPro" id="IPR013611">
    <property type="entry name" value="Transp-assoc_OB_typ2"/>
</dbReference>
<feature type="domain" description="Tyr recombinase" evidence="2">
    <location>
        <begin position="9"/>
        <end position="185"/>
    </location>
</feature>
<dbReference type="InterPro" id="IPR008995">
    <property type="entry name" value="Mo/tungstate-bd_C_term_dom"/>
</dbReference>
<accession>A0A921AUF7</accession>
<evidence type="ECO:0000256" key="1">
    <source>
        <dbReference type="ARBA" id="ARBA00023172"/>
    </source>
</evidence>
<dbReference type="Pfam" id="PF08402">
    <property type="entry name" value="TOBE_2"/>
    <property type="match status" value="1"/>
</dbReference>
<dbReference type="SUPFAM" id="SSF50331">
    <property type="entry name" value="MOP-like"/>
    <property type="match status" value="1"/>
</dbReference>
<gene>
    <name evidence="3" type="ORF">K8W16_02905</name>
</gene>
<organism evidence="3 4">
    <name type="scientific">Mailhella massiliensis</name>
    <dbReference type="NCBI Taxonomy" id="1903261"/>
    <lineage>
        <taxon>Bacteria</taxon>
        <taxon>Pseudomonadati</taxon>
        <taxon>Thermodesulfobacteriota</taxon>
        <taxon>Desulfovibrionia</taxon>
        <taxon>Desulfovibrionales</taxon>
        <taxon>Desulfovibrionaceae</taxon>
        <taxon>Mailhella</taxon>
    </lineage>
</organism>
<sequence length="332" mass="36829">MKHTLEQEHLDKAMLEQLTLRWEAWEAEATTTAKKIVRARLHLLFLLIRYGGLRLGEVLGLDARTAIDTVTGMVRVPAPGSRDILLPLSCMKHIRRILSLPEAEDSSFLHFDQGFVRKKFYAVAQGLGLSPGMAGPRAIRYARGLELLRLHVPFNVVQAFLGQQKTAQVAEFLQFAGGEAKNIVRSSTAGRLTKEEEKDNSFIGIITDIKTGMRAASIEVTTFSDLVITALCDMREFMDTAPHLNQVVTVAIDPERIVLSTEKETGSLQGPVRATVVSLHEDTVESFLILELPDGTRMNAVQESAPLSRLRLRPGSRIYISFPARGVRIMAD</sequence>
<keyword evidence="1" id="KW-0233">DNA recombination</keyword>